<evidence type="ECO:0000313" key="8">
    <source>
        <dbReference type="EMBL" id="THG34077.1"/>
    </source>
</evidence>
<evidence type="ECO:0000256" key="2">
    <source>
        <dbReference type="ARBA" id="ARBA00022448"/>
    </source>
</evidence>
<keyword evidence="9" id="KW-1185">Reference proteome</keyword>
<dbReference type="PRINTS" id="PR00690">
    <property type="entry name" value="ADHESNFAMILY"/>
</dbReference>
<keyword evidence="2 5" id="KW-0813">Transport</keyword>
<gene>
    <name evidence="8" type="ORF">E6C70_10985</name>
</gene>
<dbReference type="InterPro" id="IPR006127">
    <property type="entry name" value="ZnuA-like"/>
</dbReference>
<comment type="caution">
    <text evidence="8">The sequence shown here is derived from an EMBL/GenBank/DDBJ whole genome shotgun (WGS) entry which is preliminary data.</text>
</comment>
<evidence type="ECO:0000256" key="1">
    <source>
        <dbReference type="ARBA" id="ARBA00004196"/>
    </source>
</evidence>
<evidence type="ECO:0000256" key="5">
    <source>
        <dbReference type="RuleBase" id="RU003512"/>
    </source>
</evidence>
<dbReference type="AlphaFoldDB" id="A0A4V3WU07"/>
<feature type="signal peptide" evidence="7">
    <location>
        <begin position="1"/>
        <end position="20"/>
    </location>
</feature>
<dbReference type="EMBL" id="SSSN01000007">
    <property type="protein sequence ID" value="THG34077.1"/>
    <property type="molecule type" value="Genomic_DNA"/>
</dbReference>
<dbReference type="GO" id="GO:0030313">
    <property type="term" value="C:cell envelope"/>
    <property type="evidence" value="ECO:0007669"/>
    <property type="project" value="UniProtKB-SubCell"/>
</dbReference>
<keyword evidence="3" id="KW-0479">Metal-binding</keyword>
<dbReference type="GO" id="GO:0046872">
    <property type="term" value="F:metal ion binding"/>
    <property type="evidence" value="ECO:0007669"/>
    <property type="project" value="UniProtKB-KW"/>
</dbReference>
<evidence type="ECO:0000256" key="6">
    <source>
        <dbReference type="SAM" id="MobiDB-lite"/>
    </source>
</evidence>
<dbReference type="SUPFAM" id="SSF53807">
    <property type="entry name" value="Helical backbone' metal receptor"/>
    <property type="match status" value="1"/>
</dbReference>
<comment type="subcellular location">
    <subcellularLocation>
        <location evidence="1">Cell envelope</location>
    </subcellularLocation>
</comment>
<organism evidence="8 9">
    <name type="scientific">Orlajensenia flava</name>
    <dbReference type="NCBI Taxonomy" id="2565934"/>
    <lineage>
        <taxon>Bacteria</taxon>
        <taxon>Bacillati</taxon>
        <taxon>Actinomycetota</taxon>
        <taxon>Actinomycetes</taxon>
        <taxon>Micrococcales</taxon>
        <taxon>Microbacteriaceae</taxon>
        <taxon>Orlajensenia</taxon>
    </lineage>
</organism>
<dbReference type="Gene3D" id="3.40.50.1980">
    <property type="entry name" value="Nitrogenase molybdenum iron protein domain"/>
    <property type="match status" value="2"/>
</dbReference>
<feature type="chain" id="PRO_5020669043" evidence="7">
    <location>
        <begin position="21"/>
        <end position="343"/>
    </location>
</feature>
<feature type="region of interest" description="Disordered" evidence="6">
    <location>
        <begin position="124"/>
        <end position="155"/>
    </location>
</feature>
<evidence type="ECO:0000256" key="7">
    <source>
        <dbReference type="SAM" id="SignalP"/>
    </source>
</evidence>
<accession>A0A4V3WU07</accession>
<proteinExistence type="inferred from homology"/>
<dbReference type="Proteomes" id="UP000307380">
    <property type="component" value="Unassembled WGS sequence"/>
</dbReference>
<evidence type="ECO:0000313" key="9">
    <source>
        <dbReference type="Proteomes" id="UP000307380"/>
    </source>
</evidence>
<dbReference type="PANTHER" id="PTHR42953:SF1">
    <property type="entry name" value="METAL-BINDING PROTEIN HI_0362-RELATED"/>
    <property type="match status" value="1"/>
</dbReference>
<sequence length="343" mass="34830">MISAAVTAAAALALTGCAGAPSAPGGSGSPAAFDPNALSVVATTTQVADFTREVAGSSAEVTQLIQPNQSAHTFDPSAADLVALSKADVVVKNGAGLEEWLDDAIDASGFSGVVIDASSGISLDDTAAGEHDQGGDADDVTTPRTASPTKGALAENPHIWTDPMRAEQMVHTIADGLAAAYPHDASAIQDNAVAYSSKLDALDAWTRANVDTVPAAQRLFVSNHDAFGYFVEAYGIDYVGSVIPSFDDNAEPSAAEIDQLVAAIKGTGTKAVFSEASLSPKTADTIAKEAGVRVYSGDDALYGDSLGPAGSDGATYLAAQEHNVRLLLESWGVRPSPLPAALG</sequence>
<comment type="similarity">
    <text evidence="5">Belongs to the bacterial solute-binding protein 9 family.</text>
</comment>
<evidence type="ECO:0000256" key="4">
    <source>
        <dbReference type="ARBA" id="ARBA00022729"/>
    </source>
</evidence>
<dbReference type="InterPro" id="IPR050492">
    <property type="entry name" value="Bact_metal-bind_prot9"/>
</dbReference>
<dbReference type="OrthoDB" id="9810636at2"/>
<dbReference type="GO" id="GO:0030001">
    <property type="term" value="P:metal ion transport"/>
    <property type="evidence" value="ECO:0007669"/>
    <property type="project" value="InterPro"/>
</dbReference>
<evidence type="ECO:0000256" key="3">
    <source>
        <dbReference type="ARBA" id="ARBA00022723"/>
    </source>
</evidence>
<dbReference type="InterPro" id="IPR006129">
    <property type="entry name" value="AdhesinB"/>
</dbReference>
<dbReference type="InterPro" id="IPR006128">
    <property type="entry name" value="Lipoprotein_PsaA-like"/>
</dbReference>
<dbReference type="GO" id="GO:0007155">
    <property type="term" value="P:cell adhesion"/>
    <property type="evidence" value="ECO:0007669"/>
    <property type="project" value="InterPro"/>
</dbReference>
<dbReference type="PRINTS" id="PR00691">
    <property type="entry name" value="ADHESINB"/>
</dbReference>
<name>A0A4V3WU07_9MICO</name>
<reference evidence="8 9" key="1">
    <citation type="submission" date="2019-04" db="EMBL/GenBank/DDBJ databases">
        <authorList>
            <person name="Jiang L."/>
        </authorList>
    </citation>
    <scope>NUCLEOTIDE SEQUENCE [LARGE SCALE GENOMIC DNA]</scope>
    <source>
        <strain evidence="8 9">YIM 131861</strain>
    </source>
</reference>
<dbReference type="Pfam" id="PF01297">
    <property type="entry name" value="ZnuA"/>
    <property type="match status" value="1"/>
</dbReference>
<keyword evidence="4 7" id="KW-0732">Signal</keyword>
<protein>
    <submittedName>
        <fullName evidence="8">Zinc ABC transporter substrate-binding protein</fullName>
    </submittedName>
</protein>
<dbReference type="PANTHER" id="PTHR42953">
    <property type="entry name" value="HIGH-AFFINITY ZINC UPTAKE SYSTEM PROTEIN ZNUA-RELATED"/>
    <property type="match status" value="1"/>
</dbReference>